<reference evidence="6 7" key="1">
    <citation type="submission" date="2022-07" db="EMBL/GenBank/DDBJ databases">
        <title>Methylomonas rivi sp. nov., Methylomonas rosea sp. nov., Methylomonas aureus sp. nov. and Methylomonas subterranea sp. nov., four novel methanotrophs isolated from a freshwater creek and the deep terrestrial subsurface.</title>
        <authorList>
            <person name="Abin C."/>
            <person name="Sankaranarayanan K."/>
            <person name="Garner C."/>
            <person name="Sindelar R."/>
            <person name="Kotary K."/>
            <person name="Garner R."/>
            <person name="Barclay S."/>
            <person name="Lawson P."/>
            <person name="Krumholz L."/>
        </authorList>
    </citation>
    <scope>NUCLEOTIDE SEQUENCE [LARGE SCALE GENOMIC DNA]</scope>
    <source>
        <strain evidence="6 7">SURF-2</strain>
    </source>
</reference>
<comment type="caution">
    <text evidence="6">The sequence shown here is derived from an EMBL/GenBank/DDBJ whole genome shotgun (WGS) entry which is preliminary data.</text>
</comment>
<feature type="transmembrane region" description="Helical" evidence="4">
    <location>
        <begin position="211"/>
        <end position="231"/>
    </location>
</feature>
<dbReference type="InterPro" id="IPR000432">
    <property type="entry name" value="DNA_mismatch_repair_MutS_C"/>
</dbReference>
<dbReference type="RefSeq" id="WP_256603085.1">
    <property type="nucleotide sequence ID" value="NZ_JANIBJ010000025.1"/>
</dbReference>
<dbReference type="InterPro" id="IPR045076">
    <property type="entry name" value="MutS"/>
</dbReference>
<evidence type="ECO:0000313" key="7">
    <source>
        <dbReference type="Proteomes" id="UP001524499"/>
    </source>
</evidence>
<dbReference type="InterPro" id="IPR027417">
    <property type="entry name" value="P-loop_NTPase"/>
</dbReference>
<dbReference type="EMBL" id="JANIBJ010000025">
    <property type="protein sequence ID" value="MCQ8105177.1"/>
    <property type="molecule type" value="Genomic_DNA"/>
</dbReference>
<keyword evidence="2" id="KW-0067">ATP-binding</keyword>
<keyword evidence="4" id="KW-1133">Transmembrane helix</keyword>
<organism evidence="6 7">
    <name type="scientific">Methylomonas subterranea</name>
    <dbReference type="NCBI Taxonomy" id="2952225"/>
    <lineage>
        <taxon>Bacteria</taxon>
        <taxon>Pseudomonadati</taxon>
        <taxon>Pseudomonadota</taxon>
        <taxon>Gammaproteobacteria</taxon>
        <taxon>Methylococcales</taxon>
        <taxon>Methylococcaceae</taxon>
        <taxon>Methylomonas</taxon>
    </lineage>
</organism>
<dbReference type="Pfam" id="PF00488">
    <property type="entry name" value="MutS_V"/>
    <property type="match status" value="1"/>
</dbReference>
<dbReference type="Gene3D" id="1.10.1420.10">
    <property type="match status" value="1"/>
</dbReference>
<dbReference type="PANTHER" id="PTHR11361:SF34">
    <property type="entry name" value="DNA MISMATCH REPAIR PROTEIN MSH1, MITOCHONDRIAL"/>
    <property type="match status" value="1"/>
</dbReference>
<dbReference type="SMART" id="SM00534">
    <property type="entry name" value="MUTSac"/>
    <property type="match status" value="1"/>
</dbReference>
<evidence type="ECO:0000256" key="2">
    <source>
        <dbReference type="ARBA" id="ARBA00022840"/>
    </source>
</evidence>
<keyword evidence="3" id="KW-0238">DNA-binding</keyword>
<keyword evidence="7" id="KW-1185">Reference proteome</keyword>
<protein>
    <submittedName>
        <fullName evidence="6">DNA mismatch repair protein MutS</fullName>
    </submittedName>
</protein>
<dbReference type="Gene3D" id="3.40.50.300">
    <property type="entry name" value="P-loop containing nucleotide triphosphate hydrolases"/>
    <property type="match status" value="1"/>
</dbReference>
<dbReference type="SUPFAM" id="SSF48334">
    <property type="entry name" value="DNA repair protein MutS, domain III"/>
    <property type="match status" value="1"/>
</dbReference>
<feature type="transmembrane region" description="Helical" evidence="4">
    <location>
        <begin position="243"/>
        <end position="264"/>
    </location>
</feature>
<name>A0ABT1TI83_9GAMM</name>
<accession>A0ABT1TI83</accession>
<dbReference type="Proteomes" id="UP001524499">
    <property type="component" value="Unassembled WGS sequence"/>
</dbReference>
<keyword evidence="1" id="KW-0547">Nucleotide-binding</keyword>
<gene>
    <name evidence="6" type="ORF">NP590_13765</name>
</gene>
<sequence length="531" mass="58460">MQQNILQSWSDDAWPVVRKSRPLPTGEGVLDQGAFNSIEVDELFDTVNYAVSIAGQSVLYRSLTRPLADLEAIAAKQDAVREIRDNPDVRANVENIVANAAASENRLYLLLFGEFLGGFGTAREDNQIEGYGYKQYRRGINAALNLVAAIHNSGTPQTPYLQSVFNKIGGFAQSNDYSLMVGPVYNSEKGLQSKEERKNSFAPATIFRPTLFKPLLIGLLLAAIWGVVTIFPTDMFQFSKDGISVASVFFLPLMLAYIPVIGGYDRDNCIIPLRNIFRNSAALGEMLDGLGELDELLSFIKYAEAYGSDTVLPEMRATERHAIQLEGAKNPVLGHKNPVYVANDFAMGDERLVCVTGPNSGGKTAFCKTVTQIQLLAQIGCYVPASAARLSVADKIFYQAPEISHLDDGEGRFGTELKRTRDIFLATTAKSLLVLDEMAEGTTFEEKMQSSIDVLDGFYRKGNSTILITHNHQLVDVFVKRGIATPKQVEFADELPTFRLVPGISRVSHADRVAKKIGFSKQDIENYLAKS</sequence>
<evidence type="ECO:0000256" key="3">
    <source>
        <dbReference type="ARBA" id="ARBA00023125"/>
    </source>
</evidence>
<evidence type="ECO:0000259" key="5">
    <source>
        <dbReference type="SMART" id="SM00534"/>
    </source>
</evidence>
<dbReference type="PANTHER" id="PTHR11361">
    <property type="entry name" value="DNA MISMATCH REPAIR PROTEIN MUTS FAMILY MEMBER"/>
    <property type="match status" value="1"/>
</dbReference>
<keyword evidence="4" id="KW-0812">Transmembrane</keyword>
<proteinExistence type="predicted"/>
<evidence type="ECO:0000256" key="4">
    <source>
        <dbReference type="SAM" id="Phobius"/>
    </source>
</evidence>
<evidence type="ECO:0000313" key="6">
    <source>
        <dbReference type="EMBL" id="MCQ8105177.1"/>
    </source>
</evidence>
<evidence type="ECO:0000256" key="1">
    <source>
        <dbReference type="ARBA" id="ARBA00022741"/>
    </source>
</evidence>
<dbReference type="CDD" id="cd03243">
    <property type="entry name" value="ABC_MutS_homologs"/>
    <property type="match status" value="1"/>
</dbReference>
<feature type="domain" description="DNA mismatch repair proteins mutS family" evidence="5">
    <location>
        <begin position="350"/>
        <end position="529"/>
    </location>
</feature>
<dbReference type="SUPFAM" id="SSF52540">
    <property type="entry name" value="P-loop containing nucleoside triphosphate hydrolases"/>
    <property type="match status" value="1"/>
</dbReference>
<dbReference type="InterPro" id="IPR036187">
    <property type="entry name" value="DNA_mismatch_repair_MutS_sf"/>
</dbReference>
<keyword evidence="4" id="KW-0472">Membrane</keyword>